<dbReference type="Gene3D" id="1.10.1740.10">
    <property type="match status" value="1"/>
</dbReference>
<dbReference type="InterPro" id="IPR013324">
    <property type="entry name" value="RNA_pol_sigma_r3/r4-like"/>
</dbReference>
<evidence type="ECO:0000256" key="4">
    <source>
        <dbReference type="ARBA" id="ARBA00023125"/>
    </source>
</evidence>
<dbReference type="Gene3D" id="1.10.10.10">
    <property type="entry name" value="Winged helix-like DNA-binding domain superfamily/Winged helix DNA-binding domain"/>
    <property type="match status" value="1"/>
</dbReference>
<dbReference type="SUPFAM" id="SSF88659">
    <property type="entry name" value="Sigma3 and sigma4 domains of RNA polymerase sigma factors"/>
    <property type="match status" value="1"/>
</dbReference>
<keyword evidence="5" id="KW-0804">Transcription</keyword>
<evidence type="ECO:0000256" key="2">
    <source>
        <dbReference type="ARBA" id="ARBA00023015"/>
    </source>
</evidence>
<name>T1BEG3_9ZZZZ</name>
<dbReference type="Pfam" id="PF08281">
    <property type="entry name" value="Sigma70_r4_2"/>
    <property type="match status" value="1"/>
</dbReference>
<keyword evidence="2" id="KW-0805">Transcription regulation</keyword>
<evidence type="ECO:0000256" key="3">
    <source>
        <dbReference type="ARBA" id="ARBA00023082"/>
    </source>
</evidence>
<comment type="similarity">
    <text evidence="1">Belongs to the sigma-70 factor family. ECF subfamily.</text>
</comment>
<dbReference type="InterPro" id="IPR039425">
    <property type="entry name" value="RNA_pol_sigma-70-like"/>
</dbReference>
<keyword evidence="3" id="KW-0731">Sigma factor</keyword>
<dbReference type="PANTHER" id="PTHR43133:SF8">
    <property type="entry name" value="RNA POLYMERASE SIGMA FACTOR HI_1459-RELATED"/>
    <property type="match status" value="1"/>
</dbReference>
<accession>T1BEG3</accession>
<dbReference type="PANTHER" id="PTHR43133">
    <property type="entry name" value="RNA POLYMERASE ECF-TYPE SIGMA FACTO"/>
    <property type="match status" value="1"/>
</dbReference>
<dbReference type="InterPro" id="IPR014284">
    <property type="entry name" value="RNA_pol_sigma-70_dom"/>
</dbReference>
<dbReference type="GO" id="GO:0016987">
    <property type="term" value="F:sigma factor activity"/>
    <property type="evidence" value="ECO:0007669"/>
    <property type="project" value="UniProtKB-KW"/>
</dbReference>
<dbReference type="InterPro" id="IPR013249">
    <property type="entry name" value="RNA_pol_sigma70_r4_t2"/>
</dbReference>
<reference evidence="8" key="1">
    <citation type="submission" date="2013-08" db="EMBL/GenBank/DDBJ databases">
        <authorList>
            <person name="Mendez C."/>
            <person name="Richter M."/>
            <person name="Ferrer M."/>
            <person name="Sanchez J."/>
        </authorList>
    </citation>
    <scope>NUCLEOTIDE SEQUENCE</scope>
</reference>
<reference evidence="8" key="2">
    <citation type="journal article" date="2014" name="ISME J.">
        <title>Microbial stratification in low pH oxic and suboxic macroscopic growths along an acid mine drainage.</title>
        <authorList>
            <person name="Mendez-Garcia C."/>
            <person name="Mesa V."/>
            <person name="Sprenger R.R."/>
            <person name="Richter M."/>
            <person name="Diez M.S."/>
            <person name="Solano J."/>
            <person name="Bargiela R."/>
            <person name="Golyshina O.V."/>
            <person name="Manteca A."/>
            <person name="Ramos J.L."/>
            <person name="Gallego J.R."/>
            <person name="Llorente I."/>
            <person name="Martins Dos Santos V.A."/>
            <person name="Jensen O.N."/>
            <person name="Pelaez A.I."/>
            <person name="Sanchez J."/>
            <person name="Ferrer M."/>
        </authorList>
    </citation>
    <scope>NUCLEOTIDE SEQUENCE</scope>
</reference>
<evidence type="ECO:0000259" key="6">
    <source>
        <dbReference type="Pfam" id="PF04542"/>
    </source>
</evidence>
<dbReference type="NCBIfam" id="TIGR02937">
    <property type="entry name" value="sigma70-ECF"/>
    <property type="match status" value="1"/>
</dbReference>
<sequence>MRAYQDMVFSTAVRLTGNAAQAEDISQDVFLKAYEHFDRLRSSPTAGGWLKTVATNLTLNHLTRHRKRWRLFSEIFAEDEQEEDTDSAAAAFEGALLQMDDERRRELIEQALRGLPEHQRVPLVLYHFEDMPYQDIATRLGHSLSKIKTDILRGRLAMAKALTQSGLAPEPGRSSPP</sequence>
<organism evidence="8">
    <name type="scientific">mine drainage metagenome</name>
    <dbReference type="NCBI Taxonomy" id="410659"/>
    <lineage>
        <taxon>unclassified sequences</taxon>
        <taxon>metagenomes</taxon>
        <taxon>ecological metagenomes</taxon>
    </lineage>
</organism>
<gene>
    <name evidence="8" type="ORF">B2A_06888</name>
</gene>
<evidence type="ECO:0000256" key="1">
    <source>
        <dbReference type="ARBA" id="ARBA00010641"/>
    </source>
</evidence>
<comment type="caution">
    <text evidence="8">The sequence shown here is derived from an EMBL/GenBank/DDBJ whole genome shotgun (WGS) entry which is preliminary data.</text>
</comment>
<dbReference type="InterPro" id="IPR036388">
    <property type="entry name" value="WH-like_DNA-bd_sf"/>
</dbReference>
<dbReference type="InterPro" id="IPR013325">
    <property type="entry name" value="RNA_pol_sigma_r2"/>
</dbReference>
<dbReference type="InterPro" id="IPR007627">
    <property type="entry name" value="RNA_pol_sigma70_r2"/>
</dbReference>
<protein>
    <submittedName>
        <fullName evidence="8">ECF subfamily RNA polymerase sigma-24 factor</fullName>
    </submittedName>
</protein>
<evidence type="ECO:0000256" key="5">
    <source>
        <dbReference type="ARBA" id="ARBA00023163"/>
    </source>
</evidence>
<keyword evidence="4" id="KW-0238">DNA-binding</keyword>
<evidence type="ECO:0000259" key="7">
    <source>
        <dbReference type="Pfam" id="PF08281"/>
    </source>
</evidence>
<dbReference type="AlphaFoldDB" id="T1BEG3"/>
<dbReference type="GO" id="GO:0003677">
    <property type="term" value="F:DNA binding"/>
    <property type="evidence" value="ECO:0007669"/>
    <property type="project" value="UniProtKB-KW"/>
</dbReference>
<dbReference type="SUPFAM" id="SSF88946">
    <property type="entry name" value="Sigma2 domain of RNA polymerase sigma factors"/>
    <property type="match status" value="1"/>
</dbReference>
<dbReference type="GO" id="GO:0006352">
    <property type="term" value="P:DNA-templated transcription initiation"/>
    <property type="evidence" value="ECO:0007669"/>
    <property type="project" value="InterPro"/>
</dbReference>
<dbReference type="Pfam" id="PF04542">
    <property type="entry name" value="Sigma70_r2"/>
    <property type="match status" value="1"/>
</dbReference>
<feature type="domain" description="RNA polymerase sigma factor 70 region 4 type 2" evidence="7">
    <location>
        <begin position="106"/>
        <end position="158"/>
    </location>
</feature>
<evidence type="ECO:0000313" key="8">
    <source>
        <dbReference type="EMBL" id="EQD51444.1"/>
    </source>
</evidence>
<dbReference type="EMBL" id="AUZZ01004915">
    <property type="protein sequence ID" value="EQD51444.1"/>
    <property type="molecule type" value="Genomic_DNA"/>
</dbReference>
<feature type="domain" description="RNA polymerase sigma-70 region 2" evidence="6">
    <location>
        <begin position="2"/>
        <end position="67"/>
    </location>
</feature>
<dbReference type="CDD" id="cd06171">
    <property type="entry name" value="Sigma70_r4"/>
    <property type="match status" value="1"/>
</dbReference>
<proteinExistence type="inferred from homology"/>